<dbReference type="GO" id="GO:0046872">
    <property type="term" value="F:metal ion binding"/>
    <property type="evidence" value="ECO:0007669"/>
    <property type="project" value="UniProtKB-KW"/>
</dbReference>
<feature type="domain" description="Fumarylacetoacetase-like C-terminal" evidence="2">
    <location>
        <begin position="48"/>
        <end position="242"/>
    </location>
</feature>
<dbReference type="GO" id="GO:0016853">
    <property type="term" value="F:isomerase activity"/>
    <property type="evidence" value="ECO:0007669"/>
    <property type="project" value="UniProtKB-ARBA"/>
</dbReference>
<reference evidence="4" key="1">
    <citation type="submission" date="2019-01" db="EMBL/GenBank/DDBJ databases">
        <title>Anaerobic oxidation of ethane by archaea from a marine hydrocarbon seep.</title>
        <authorList>
            <person name="Musat F."/>
        </authorList>
    </citation>
    <scope>NUCLEOTIDE SEQUENCE [LARGE SCALE GENOMIC DNA]</scope>
</reference>
<dbReference type="GO" id="GO:0019752">
    <property type="term" value="P:carboxylic acid metabolic process"/>
    <property type="evidence" value="ECO:0007669"/>
    <property type="project" value="UniProtKB-ARBA"/>
</dbReference>
<dbReference type="GO" id="GO:0018773">
    <property type="term" value="F:acetylpyruvate hydrolase activity"/>
    <property type="evidence" value="ECO:0007669"/>
    <property type="project" value="TreeGrafter"/>
</dbReference>
<evidence type="ECO:0000313" key="3">
    <source>
        <dbReference type="EMBL" id="RZB32506.1"/>
    </source>
</evidence>
<sequence>MIIGHFRYGEKTFYANVKGCTACTTRGLCEDTYNLSQLTVLPPTKPSKIVCLGLNYQDHAEEVNMETPEKPLIFLKPPSAMIAHNDKIIYPGTVKQLDYEAELAVIIGKRCKNIKVKKADDVIFGYTCFNDITARDFQRVDGQWTRAKGYDTFAPIGPYIVTDIDPHNLSIKTRVNGKVKQDSNTRNMIFSIPEVIEFISNIMTLEKGDVIATGTPVGVGELFDKDQIEVEIEHVGILKNTVIKE</sequence>
<dbReference type="PANTHER" id="PTHR11820">
    <property type="entry name" value="ACYLPYRUVASE"/>
    <property type="match status" value="1"/>
</dbReference>
<name>A0A8B3S3U4_9EURY</name>
<dbReference type="PANTHER" id="PTHR11820:SF7">
    <property type="entry name" value="ACYLPYRUVASE FAHD1, MITOCHONDRIAL"/>
    <property type="match status" value="1"/>
</dbReference>
<organism evidence="3 4">
    <name type="scientific">Candidatus Argoarchaeum ethanivorans</name>
    <dbReference type="NCBI Taxonomy" id="2608793"/>
    <lineage>
        <taxon>Archaea</taxon>
        <taxon>Methanobacteriati</taxon>
        <taxon>Methanobacteriota</taxon>
        <taxon>Stenosarchaea group</taxon>
        <taxon>Methanomicrobia</taxon>
        <taxon>Methanosarcinales</taxon>
        <taxon>Methanosarcinales incertae sedis</taxon>
        <taxon>GOM Arc I cluster</taxon>
        <taxon>Candidatus Argoarchaeum</taxon>
    </lineage>
</organism>
<protein>
    <recommendedName>
        <fullName evidence="2">Fumarylacetoacetase-like C-terminal domain-containing protein</fullName>
    </recommendedName>
</protein>
<dbReference type="Proteomes" id="UP000291831">
    <property type="component" value="Unassembled WGS sequence"/>
</dbReference>
<dbReference type="Gene3D" id="3.90.850.10">
    <property type="entry name" value="Fumarylacetoacetase-like, C-terminal domain"/>
    <property type="match status" value="1"/>
</dbReference>
<dbReference type="Pfam" id="PF01557">
    <property type="entry name" value="FAA_hydrolase"/>
    <property type="match status" value="1"/>
</dbReference>
<accession>A0A8B3S3U4</accession>
<comment type="caution">
    <text evidence="3">The sequence shown here is derived from an EMBL/GenBank/DDBJ whole genome shotgun (WGS) entry which is preliminary data.</text>
</comment>
<dbReference type="InterPro" id="IPR011234">
    <property type="entry name" value="Fumarylacetoacetase-like_C"/>
</dbReference>
<evidence type="ECO:0000256" key="1">
    <source>
        <dbReference type="ARBA" id="ARBA00022723"/>
    </source>
</evidence>
<evidence type="ECO:0000313" key="4">
    <source>
        <dbReference type="Proteomes" id="UP000291831"/>
    </source>
</evidence>
<keyword evidence="1" id="KW-0479">Metal-binding</keyword>
<dbReference type="EMBL" id="RPGO01000006">
    <property type="protein sequence ID" value="RZB32506.1"/>
    <property type="molecule type" value="Genomic_DNA"/>
</dbReference>
<dbReference type="SUPFAM" id="SSF56529">
    <property type="entry name" value="FAH"/>
    <property type="match status" value="1"/>
</dbReference>
<dbReference type="InterPro" id="IPR036663">
    <property type="entry name" value="Fumarylacetoacetase_C_sf"/>
</dbReference>
<proteinExistence type="predicted"/>
<dbReference type="FunFam" id="3.90.850.10:FF:000002">
    <property type="entry name" value="2-hydroxyhepta-2,4-diene-1,7-dioate isomerase"/>
    <property type="match status" value="1"/>
</dbReference>
<gene>
    <name evidence="3" type="ORF">AEth_00493</name>
</gene>
<dbReference type="AlphaFoldDB" id="A0A8B3S3U4"/>
<evidence type="ECO:0000259" key="2">
    <source>
        <dbReference type="Pfam" id="PF01557"/>
    </source>
</evidence>